<organism evidence="1 2">
    <name type="scientific">Dermacentor silvarum</name>
    <name type="common">Tick</name>
    <dbReference type="NCBI Taxonomy" id="543639"/>
    <lineage>
        <taxon>Eukaryota</taxon>
        <taxon>Metazoa</taxon>
        <taxon>Ecdysozoa</taxon>
        <taxon>Arthropoda</taxon>
        <taxon>Chelicerata</taxon>
        <taxon>Arachnida</taxon>
        <taxon>Acari</taxon>
        <taxon>Parasitiformes</taxon>
        <taxon>Ixodida</taxon>
        <taxon>Ixodoidea</taxon>
        <taxon>Ixodidae</taxon>
        <taxon>Rhipicephalinae</taxon>
        <taxon>Dermacentor</taxon>
    </lineage>
</organism>
<evidence type="ECO:0000313" key="2">
    <source>
        <dbReference type="Proteomes" id="UP000821865"/>
    </source>
</evidence>
<keyword evidence="2" id="KW-1185">Reference proteome</keyword>
<proteinExistence type="predicted"/>
<evidence type="ECO:0000313" key="1">
    <source>
        <dbReference type="EMBL" id="KAH7950448.1"/>
    </source>
</evidence>
<gene>
    <name evidence="1" type="ORF">HPB49_024135</name>
</gene>
<comment type="caution">
    <text evidence="1">The sequence shown here is derived from an EMBL/GenBank/DDBJ whole genome shotgun (WGS) entry which is preliminary data.</text>
</comment>
<sequence length="292" mass="32517">MSLAVNHTGDALFITEAMLATLRNMSTHRDDYKHSTSVSVDKIGKLLTSLSGDKNSLELRSMDALGSMDVRSLYKNIIEIAIFRRALRRGENVNSTNEDTIRRGQLAKLRVPVEDLTPPSYCQGAFRFLNYATFGVSVALEVFKALGGLFSDAGNLLTTTASTIDGVRPARPCFAAEIASLHVSELESGTSHEREMLLDDVISWATGFRLALTASELERARAPQEVVESVMLQTFFARYCYHLCVRAEDPFDDTRWPNLKCNIAVMNVPQFASLFHCKQDQVLFKTEYCSAL</sequence>
<reference evidence="1" key="1">
    <citation type="submission" date="2020-05" db="EMBL/GenBank/DDBJ databases">
        <title>Large-scale comparative analyses of tick genomes elucidate their genetic diversity and vector capacities.</title>
        <authorList>
            <person name="Jia N."/>
            <person name="Wang J."/>
            <person name="Shi W."/>
            <person name="Du L."/>
            <person name="Sun Y."/>
            <person name="Zhan W."/>
            <person name="Jiang J."/>
            <person name="Wang Q."/>
            <person name="Zhang B."/>
            <person name="Ji P."/>
            <person name="Sakyi L.B."/>
            <person name="Cui X."/>
            <person name="Yuan T."/>
            <person name="Jiang B."/>
            <person name="Yang W."/>
            <person name="Lam T.T.-Y."/>
            <person name="Chang Q."/>
            <person name="Ding S."/>
            <person name="Wang X."/>
            <person name="Zhu J."/>
            <person name="Ruan X."/>
            <person name="Zhao L."/>
            <person name="Wei J."/>
            <person name="Que T."/>
            <person name="Du C."/>
            <person name="Cheng J."/>
            <person name="Dai P."/>
            <person name="Han X."/>
            <person name="Huang E."/>
            <person name="Gao Y."/>
            <person name="Liu J."/>
            <person name="Shao H."/>
            <person name="Ye R."/>
            <person name="Li L."/>
            <person name="Wei W."/>
            <person name="Wang X."/>
            <person name="Wang C."/>
            <person name="Yang T."/>
            <person name="Huo Q."/>
            <person name="Li W."/>
            <person name="Guo W."/>
            <person name="Chen H."/>
            <person name="Zhou L."/>
            <person name="Ni X."/>
            <person name="Tian J."/>
            <person name="Zhou Y."/>
            <person name="Sheng Y."/>
            <person name="Liu T."/>
            <person name="Pan Y."/>
            <person name="Xia L."/>
            <person name="Li J."/>
            <person name="Zhao F."/>
            <person name="Cao W."/>
        </authorList>
    </citation>
    <scope>NUCLEOTIDE SEQUENCE</scope>
    <source>
        <strain evidence="1">Dsil-2018</strain>
    </source>
</reference>
<dbReference type="EMBL" id="CM023474">
    <property type="protein sequence ID" value="KAH7950448.1"/>
    <property type="molecule type" value="Genomic_DNA"/>
</dbReference>
<protein>
    <submittedName>
        <fullName evidence="1">Uncharacterized protein</fullName>
    </submittedName>
</protein>
<name>A0ACB8CTV2_DERSI</name>
<dbReference type="Proteomes" id="UP000821865">
    <property type="component" value="Chromosome 5"/>
</dbReference>
<accession>A0ACB8CTV2</accession>